<evidence type="ECO:0000313" key="1">
    <source>
        <dbReference type="EMBL" id="UQS85671.1"/>
    </source>
</evidence>
<accession>A0ABY4PJR2</accession>
<name>A0ABY4PJR2_9LACO</name>
<dbReference type="RefSeq" id="WP_249511635.1">
    <property type="nucleotide sequence ID" value="NZ_CP093362.1"/>
</dbReference>
<reference evidence="1 2" key="1">
    <citation type="journal article" date="2022" name="Int. J. Syst. Evol. Microbiol.">
        <title>Apilactobacillus apisilvae sp. nov., Nicolia spurrieriana gen. nov. sp. nov., Bombilactobacillus folatiphilus sp. nov. and Bombilactobacillus thymidiniphilus sp. nov., four new lactic acid bacterial isolates from stingless bees Tetragonula carbonaria and Austroplebeia australis.</title>
        <authorList>
            <person name="Oliphant S.A."/>
            <person name="Watson-Haigh N.S."/>
            <person name="Sumby K.M."/>
            <person name="Gardner J."/>
            <person name="Groom S."/>
            <person name="Jiranek V."/>
        </authorList>
    </citation>
    <scope>NUCLEOTIDE SEQUENCE [LARGE SCALE GENOMIC DNA]</scope>
    <source>
        <strain evidence="1 2">SG5_A10</strain>
    </source>
</reference>
<protein>
    <submittedName>
        <fullName evidence="1">Uncharacterized protein</fullName>
    </submittedName>
</protein>
<evidence type="ECO:0000313" key="2">
    <source>
        <dbReference type="Proteomes" id="UP000831859"/>
    </source>
</evidence>
<organism evidence="1 2">
    <name type="scientific">Apilactobacillus apisilvae</name>
    <dbReference type="NCBI Taxonomy" id="2923364"/>
    <lineage>
        <taxon>Bacteria</taxon>
        <taxon>Bacillati</taxon>
        <taxon>Bacillota</taxon>
        <taxon>Bacilli</taxon>
        <taxon>Lactobacillales</taxon>
        <taxon>Lactobacillaceae</taxon>
        <taxon>Apilactobacillus</taxon>
    </lineage>
</organism>
<keyword evidence="2" id="KW-1185">Reference proteome</keyword>
<dbReference type="EMBL" id="CP093362">
    <property type="protein sequence ID" value="UQS85671.1"/>
    <property type="molecule type" value="Genomic_DNA"/>
</dbReference>
<gene>
    <name evidence="1" type="ORF">MOO46_03735</name>
</gene>
<proteinExistence type="predicted"/>
<dbReference type="Proteomes" id="UP000831859">
    <property type="component" value="Chromosome"/>
</dbReference>
<sequence length="135" mass="16003">MKIHNFVKYSLITIGMVSIMSTCYGTQAHAKYMGHHQTPTEIRGNWYQWDNYEHKMTHMNIYKKSIYVNGKKNKEKLNIVMPFKHEYNLYNFKNGDIPLYRLTNKKIHGKKALFTGGGDAAYWIRNNIKHTYISH</sequence>